<organism evidence="6 7">
    <name type="scientific">Lacihabitans lacunae</name>
    <dbReference type="NCBI Taxonomy" id="1028214"/>
    <lineage>
        <taxon>Bacteria</taxon>
        <taxon>Pseudomonadati</taxon>
        <taxon>Bacteroidota</taxon>
        <taxon>Cytophagia</taxon>
        <taxon>Cytophagales</taxon>
        <taxon>Leadbetterellaceae</taxon>
        <taxon>Lacihabitans</taxon>
    </lineage>
</organism>
<name>A0ABV7YYY7_9BACT</name>
<protein>
    <submittedName>
        <fullName evidence="6">DoxX family protein</fullName>
    </submittedName>
</protein>
<comment type="subcellular location">
    <subcellularLocation>
        <location evidence="1">Membrane</location>
        <topology evidence="1">Multi-pass membrane protein</topology>
    </subcellularLocation>
</comment>
<dbReference type="Pfam" id="PF13564">
    <property type="entry name" value="DoxX_2"/>
    <property type="match status" value="1"/>
</dbReference>
<dbReference type="RefSeq" id="WP_379839108.1">
    <property type="nucleotide sequence ID" value="NZ_JBHRYQ010000001.1"/>
</dbReference>
<keyword evidence="3 5" id="KW-1133">Transmembrane helix</keyword>
<comment type="caution">
    <text evidence="6">The sequence shown here is derived from an EMBL/GenBank/DDBJ whole genome shotgun (WGS) entry which is preliminary data.</text>
</comment>
<reference evidence="7" key="1">
    <citation type="journal article" date="2019" name="Int. J. Syst. Evol. Microbiol.">
        <title>The Global Catalogue of Microorganisms (GCM) 10K type strain sequencing project: providing services to taxonomists for standard genome sequencing and annotation.</title>
        <authorList>
            <consortium name="The Broad Institute Genomics Platform"/>
            <consortium name="The Broad Institute Genome Sequencing Center for Infectious Disease"/>
            <person name="Wu L."/>
            <person name="Ma J."/>
        </authorList>
    </citation>
    <scope>NUCLEOTIDE SEQUENCE [LARGE SCALE GENOMIC DNA]</scope>
    <source>
        <strain evidence="7">CECT 7956</strain>
    </source>
</reference>
<evidence type="ECO:0000313" key="7">
    <source>
        <dbReference type="Proteomes" id="UP001595616"/>
    </source>
</evidence>
<keyword evidence="4 5" id="KW-0472">Membrane</keyword>
<feature type="transmembrane region" description="Helical" evidence="5">
    <location>
        <begin position="12"/>
        <end position="34"/>
    </location>
</feature>
<dbReference type="InterPro" id="IPR032808">
    <property type="entry name" value="DoxX"/>
</dbReference>
<keyword evidence="7" id="KW-1185">Reference proteome</keyword>
<feature type="transmembrane region" description="Helical" evidence="5">
    <location>
        <begin position="81"/>
        <end position="100"/>
    </location>
</feature>
<feature type="transmembrane region" description="Helical" evidence="5">
    <location>
        <begin position="54"/>
        <end position="74"/>
    </location>
</feature>
<evidence type="ECO:0000256" key="1">
    <source>
        <dbReference type="ARBA" id="ARBA00004141"/>
    </source>
</evidence>
<sequence>MENQKSTKVLNIVLWVLQVVFAGMFIMAGFSKVAQSPEELVQMLPWVADVPAGLVKFIGVSELLGGIGLLLPALLKIKPELTSYAAYGLAVVMLLAAFFHGSRGEFSAIGTNVVIGGILAYVGWARIKKAPIAAKS</sequence>
<evidence type="ECO:0000256" key="2">
    <source>
        <dbReference type="ARBA" id="ARBA00022692"/>
    </source>
</evidence>
<dbReference type="EMBL" id="JBHRYQ010000001">
    <property type="protein sequence ID" value="MFC3812240.1"/>
    <property type="molecule type" value="Genomic_DNA"/>
</dbReference>
<keyword evidence="2 5" id="KW-0812">Transmembrane</keyword>
<proteinExistence type="predicted"/>
<accession>A0ABV7YYY7</accession>
<evidence type="ECO:0000256" key="5">
    <source>
        <dbReference type="SAM" id="Phobius"/>
    </source>
</evidence>
<dbReference type="Proteomes" id="UP001595616">
    <property type="component" value="Unassembled WGS sequence"/>
</dbReference>
<evidence type="ECO:0000256" key="4">
    <source>
        <dbReference type="ARBA" id="ARBA00023136"/>
    </source>
</evidence>
<evidence type="ECO:0000256" key="3">
    <source>
        <dbReference type="ARBA" id="ARBA00022989"/>
    </source>
</evidence>
<gene>
    <name evidence="6" type="ORF">ACFOOI_16380</name>
</gene>
<feature type="transmembrane region" description="Helical" evidence="5">
    <location>
        <begin position="106"/>
        <end position="127"/>
    </location>
</feature>
<evidence type="ECO:0000313" key="6">
    <source>
        <dbReference type="EMBL" id="MFC3812240.1"/>
    </source>
</evidence>